<name>A0A8T4GY45_9EURY</name>
<evidence type="ECO:0000313" key="4">
    <source>
        <dbReference type="Proteomes" id="UP000823736"/>
    </source>
</evidence>
<organism evidence="3 4">
    <name type="scientific">Halolamina salifodinae</name>
    <dbReference type="NCBI Taxonomy" id="1202767"/>
    <lineage>
        <taxon>Archaea</taxon>
        <taxon>Methanobacteriati</taxon>
        <taxon>Methanobacteriota</taxon>
        <taxon>Stenosarchaea group</taxon>
        <taxon>Halobacteria</taxon>
        <taxon>Halobacteriales</taxon>
        <taxon>Haloferacaceae</taxon>
    </lineage>
</organism>
<dbReference type="GO" id="GO:0005737">
    <property type="term" value="C:cytoplasm"/>
    <property type="evidence" value="ECO:0007669"/>
    <property type="project" value="TreeGrafter"/>
</dbReference>
<reference evidence="3" key="1">
    <citation type="submission" date="2021-03" db="EMBL/GenBank/DDBJ databases">
        <title>Genomic Encyclopedia of Type Strains, Phase IV (KMG-IV): sequencing the most valuable type-strain genomes for metagenomic binning, comparative biology and taxonomic classification.</title>
        <authorList>
            <person name="Goeker M."/>
        </authorList>
    </citation>
    <scope>NUCLEOTIDE SEQUENCE</scope>
    <source>
        <strain evidence="3">DSM 26232</strain>
    </source>
</reference>
<feature type="domain" description="FAD dependent oxidoreductase" evidence="2">
    <location>
        <begin position="2"/>
        <end position="352"/>
    </location>
</feature>
<dbReference type="InterPro" id="IPR006076">
    <property type="entry name" value="FAD-dep_OxRdtase"/>
</dbReference>
<dbReference type="PANTHER" id="PTHR13847">
    <property type="entry name" value="SARCOSINE DEHYDROGENASE-RELATED"/>
    <property type="match status" value="1"/>
</dbReference>
<dbReference type="AlphaFoldDB" id="A0A8T4GY45"/>
<comment type="caution">
    <text evidence="3">The sequence shown here is derived from an EMBL/GenBank/DDBJ whole genome shotgun (WGS) entry which is preliminary data.</text>
</comment>
<dbReference type="EMBL" id="JAGGLC010000005">
    <property type="protein sequence ID" value="MBP1987961.1"/>
    <property type="molecule type" value="Genomic_DNA"/>
</dbReference>
<dbReference type="SUPFAM" id="SSF51971">
    <property type="entry name" value="Nucleotide-binding domain"/>
    <property type="match status" value="1"/>
</dbReference>
<dbReference type="Gene3D" id="3.30.9.10">
    <property type="entry name" value="D-Amino Acid Oxidase, subunit A, domain 2"/>
    <property type="match status" value="1"/>
</dbReference>
<dbReference type="GO" id="GO:0008115">
    <property type="term" value="F:sarcosine oxidase activity"/>
    <property type="evidence" value="ECO:0007669"/>
    <property type="project" value="UniProtKB-EC"/>
</dbReference>
<proteinExistence type="predicted"/>
<accession>A0A8T4GY45</accession>
<dbReference type="Proteomes" id="UP000823736">
    <property type="component" value="Unassembled WGS sequence"/>
</dbReference>
<evidence type="ECO:0000313" key="3">
    <source>
        <dbReference type="EMBL" id="MBP1987961.1"/>
    </source>
</evidence>
<protein>
    <submittedName>
        <fullName evidence="3">Sarcosine oxidase subunit beta</fullName>
        <ecNumber evidence="3">1.5.3.1</ecNumber>
    </submittedName>
</protein>
<dbReference type="PANTHER" id="PTHR13847:SF287">
    <property type="entry name" value="FAD-DEPENDENT OXIDOREDUCTASE DOMAIN-CONTAINING PROTEIN 1"/>
    <property type="match status" value="1"/>
</dbReference>
<dbReference type="RefSeq" id="WP_209492314.1">
    <property type="nucleotide sequence ID" value="NZ_JAGGLC010000005.1"/>
</dbReference>
<dbReference type="Pfam" id="PF01266">
    <property type="entry name" value="DAO"/>
    <property type="match status" value="1"/>
</dbReference>
<sequence>MRVAVVGGGAVGVTAAHDLAAAGADVRLYERDEELGDDRTRARHHVEGSSHRAAGVLAPRPTNAIGAEIAERALDRFEWLGDRDHRFSVEPTQQVTLVGADAEEKQESLRKQVDAAREHDVDVACHDPETVAERFPELDLSGVGLAAVTERAAYTTPGPGAYVAAMADRARDAAVDCWTGVEASISHRGDGPRVDGERFDAVLVAGGGWTKHVLAPTGIQLPLKPYRVQALVSETDYDGPMVLDADAGVYFRPHPEGLLAGDGTVPEECDPDGWEPSGDDWFVEGAVEAVEARTRVDASDGADADAAWAGIATATPDHEPLLGEVESDLYVATGWQGHGFLRAPATGEAIAEQILGERDAIERFDPGRFDGVPEFAIEEGMSV</sequence>
<keyword evidence="4" id="KW-1185">Reference proteome</keyword>
<keyword evidence="1 3" id="KW-0560">Oxidoreductase</keyword>
<evidence type="ECO:0000259" key="2">
    <source>
        <dbReference type="Pfam" id="PF01266"/>
    </source>
</evidence>
<dbReference type="InterPro" id="IPR036188">
    <property type="entry name" value="FAD/NAD-bd_sf"/>
</dbReference>
<dbReference type="Gene3D" id="3.50.50.60">
    <property type="entry name" value="FAD/NAD(P)-binding domain"/>
    <property type="match status" value="1"/>
</dbReference>
<dbReference type="OrthoDB" id="168391at2157"/>
<evidence type="ECO:0000256" key="1">
    <source>
        <dbReference type="ARBA" id="ARBA00023002"/>
    </source>
</evidence>
<gene>
    <name evidence="3" type="ORF">J2753_002471</name>
</gene>
<dbReference type="EC" id="1.5.3.1" evidence="3"/>